<evidence type="ECO:0000313" key="2">
    <source>
        <dbReference type="EMBL" id="ALH94593.1"/>
    </source>
</evidence>
<reference evidence="2 3" key="1">
    <citation type="journal article" date="2015" name="Int. J. Syst. Evol. Microbiol.">
        <title>Acinetobacter equi sp. nov. isolated from horse faeces.</title>
        <authorList>
            <person name="Poppel M.T."/>
            <person name="Skiebe E."/>
            <person name="Laue M."/>
            <person name="Bergmann H."/>
            <person name="Ebersberger I."/>
            <person name="Garn T."/>
            <person name="Fruth A."/>
            <person name="Baumgardt S."/>
            <person name="Busse H.J."/>
            <person name="Wilharm G."/>
        </authorList>
    </citation>
    <scope>NUCLEOTIDE SEQUENCE [LARGE SCALE GENOMIC DNA]</scope>
    <source>
        <strain evidence="2 3">114</strain>
    </source>
</reference>
<dbReference type="Proteomes" id="UP000064939">
    <property type="component" value="Chromosome"/>
</dbReference>
<evidence type="ECO:0000313" key="3">
    <source>
        <dbReference type="Proteomes" id="UP000064939"/>
    </source>
</evidence>
<proteinExistence type="predicted"/>
<protein>
    <submittedName>
        <fullName evidence="2">Uncharacterized protein</fullName>
    </submittedName>
</protein>
<dbReference type="AlphaFoldDB" id="A0A0N9VZ98"/>
<dbReference type="EMBL" id="CP012808">
    <property type="protein sequence ID" value="ALH94593.1"/>
    <property type="molecule type" value="Genomic_DNA"/>
</dbReference>
<dbReference type="OrthoDB" id="6717597at2"/>
<organism evidence="2 3">
    <name type="scientific">Acinetobacter equi</name>
    <dbReference type="NCBI Taxonomy" id="1324350"/>
    <lineage>
        <taxon>Bacteria</taxon>
        <taxon>Pseudomonadati</taxon>
        <taxon>Pseudomonadota</taxon>
        <taxon>Gammaproteobacteria</taxon>
        <taxon>Moraxellales</taxon>
        <taxon>Moraxellaceae</taxon>
        <taxon>Acinetobacter</taxon>
    </lineage>
</organism>
<keyword evidence="3" id="KW-1185">Reference proteome</keyword>
<evidence type="ECO:0000256" key="1">
    <source>
        <dbReference type="SAM" id="Coils"/>
    </source>
</evidence>
<sequence>MALNVGPDFKQRWLEAPEAVRQAYLDDLQRICEVLKPETALDTWIEYDLAQQQKSLETIDTAYAELKARLIEEAKIRRQQALEKKLAEKRAEEEAYAQQLLIDEEQKRIVETEKLSKLKDNVDLEIRRYASRYSKNPDSLGYFLTHHLNLSEHDAVEQIDSLKIRLELEADTLIEQTVQAFRAKLHAAAQDEIAYLLENSKIKKDN</sequence>
<dbReference type="KEGG" id="aei:AOY20_03035"/>
<accession>A0A0N9VZ98</accession>
<feature type="coiled-coil region" evidence="1">
    <location>
        <begin position="49"/>
        <end position="99"/>
    </location>
</feature>
<name>A0A0N9VZ98_9GAMM</name>
<dbReference type="STRING" id="1324350.AOY20_03035"/>
<keyword evidence="1" id="KW-0175">Coiled coil</keyword>
<gene>
    <name evidence="2" type="ORF">AOY20_03035</name>
</gene>
<dbReference type="RefSeq" id="WP_054580496.1">
    <property type="nucleotide sequence ID" value="NZ_CP012808.1"/>
</dbReference>